<feature type="transmembrane region" description="Helical" evidence="7">
    <location>
        <begin position="144"/>
        <end position="161"/>
    </location>
</feature>
<keyword evidence="6 7" id="KW-0472">Membrane</keyword>
<feature type="transmembrane region" description="Helical" evidence="7">
    <location>
        <begin position="218"/>
        <end position="236"/>
    </location>
</feature>
<dbReference type="PANTHER" id="PTHR43414:SF1">
    <property type="entry name" value="PEPTIDE PERMEASE"/>
    <property type="match status" value="1"/>
</dbReference>
<feature type="transmembrane region" description="Helical" evidence="7">
    <location>
        <begin position="292"/>
        <end position="316"/>
    </location>
</feature>
<evidence type="ECO:0000256" key="1">
    <source>
        <dbReference type="ARBA" id="ARBA00004651"/>
    </source>
</evidence>
<feature type="transmembrane region" description="Helical" evidence="7">
    <location>
        <begin position="368"/>
        <end position="389"/>
    </location>
</feature>
<proteinExistence type="predicted"/>
<organism evidence="9 10">
    <name type="scientific">Melghirimyces algeriensis</name>
    <dbReference type="NCBI Taxonomy" id="910412"/>
    <lineage>
        <taxon>Bacteria</taxon>
        <taxon>Bacillati</taxon>
        <taxon>Bacillota</taxon>
        <taxon>Bacilli</taxon>
        <taxon>Bacillales</taxon>
        <taxon>Thermoactinomycetaceae</taxon>
        <taxon>Melghirimyces</taxon>
    </lineage>
</organism>
<dbReference type="GO" id="GO:0005886">
    <property type="term" value="C:plasma membrane"/>
    <property type="evidence" value="ECO:0007669"/>
    <property type="project" value="UniProtKB-SubCell"/>
</dbReference>
<dbReference type="RefSeq" id="WP_142505144.1">
    <property type="nucleotide sequence ID" value="NZ_FXTI01000004.1"/>
</dbReference>
<feature type="domain" description="Major facilitator superfamily (MFS) profile" evidence="8">
    <location>
        <begin position="14"/>
        <end position="396"/>
    </location>
</feature>
<dbReference type="GO" id="GO:0022857">
    <property type="term" value="F:transmembrane transporter activity"/>
    <property type="evidence" value="ECO:0007669"/>
    <property type="project" value="InterPro"/>
</dbReference>
<feature type="transmembrane region" description="Helical" evidence="7">
    <location>
        <begin position="81"/>
        <end position="98"/>
    </location>
</feature>
<gene>
    <name evidence="9" type="ORF">SAMN06264849_10460</name>
</gene>
<evidence type="ECO:0000256" key="5">
    <source>
        <dbReference type="ARBA" id="ARBA00022989"/>
    </source>
</evidence>
<keyword evidence="3" id="KW-1003">Cell membrane</keyword>
<dbReference type="PROSITE" id="PS50850">
    <property type="entry name" value="MFS"/>
    <property type="match status" value="1"/>
</dbReference>
<keyword evidence="10" id="KW-1185">Reference proteome</keyword>
<feature type="transmembrane region" description="Helical" evidence="7">
    <location>
        <begin position="46"/>
        <end position="69"/>
    </location>
</feature>
<protein>
    <submittedName>
        <fullName evidence="9">Predicted arabinose efflux permease, MFS family</fullName>
    </submittedName>
</protein>
<reference evidence="9 10" key="1">
    <citation type="submission" date="2017-05" db="EMBL/GenBank/DDBJ databases">
        <authorList>
            <person name="Varghese N."/>
            <person name="Submissions S."/>
        </authorList>
    </citation>
    <scope>NUCLEOTIDE SEQUENCE [LARGE SCALE GENOMIC DNA]</scope>
    <source>
        <strain evidence="9 10">DSM 45474</strain>
    </source>
</reference>
<dbReference type="CDD" id="cd17329">
    <property type="entry name" value="MFS_MdtH_MDR_like"/>
    <property type="match status" value="1"/>
</dbReference>
<keyword evidence="5 7" id="KW-1133">Transmembrane helix</keyword>
<dbReference type="InterPro" id="IPR005829">
    <property type="entry name" value="Sugar_transporter_CS"/>
</dbReference>
<dbReference type="OrthoDB" id="8952229at2"/>
<evidence type="ECO:0000256" key="6">
    <source>
        <dbReference type="ARBA" id="ARBA00023136"/>
    </source>
</evidence>
<evidence type="ECO:0000259" key="8">
    <source>
        <dbReference type="PROSITE" id="PS50850"/>
    </source>
</evidence>
<evidence type="ECO:0000256" key="4">
    <source>
        <dbReference type="ARBA" id="ARBA00022692"/>
    </source>
</evidence>
<evidence type="ECO:0000313" key="9">
    <source>
        <dbReference type="EMBL" id="SMO60168.1"/>
    </source>
</evidence>
<dbReference type="EMBL" id="FXTI01000004">
    <property type="protein sequence ID" value="SMO60168.1"/>
    <property type="molecule type" value="Genomic_DNA"/>
</dbReference>
<evidence type="ECO:0000313" key="10">
    <source>
        <dbReference type="Proteomes" id="UP000315636"/>
    </source>
</evidence>
<evidence type="ECO:0000256" key="3">
    <source>
        <dbReference type="ARBA" id="ARBA00022475"/>
    </source>
</evidence>
<feature type="transmembrane region" description="Helical" evidence="7">
    <location>
        <begin position="248"/>
        <end position="271"/>
    </location>
</feature>
<dbReference type="SUPFAM" id="SSF103473">
    <property type="entry name" value="MFS general substrate transporter"/>
    <property type="match status" value="1"/>
</dbReference>
<comment type="subcellular location">
    <subcellularLocation>
        <location evidence="1">Cell membrane</location>
        <topology evidence="1">Multi-pass membrane protein</topology>
    </subcellularLocation>
</comment>
<name>A0A521CL61_9BACL</name>
<feature type="transmembrane region" description="Helical" evidence="7">
    <location>
        <begin position="12"/>
        <end position="40"/>
    </location>
</feature>
<evidence type="ECO:0000256" key="7">
    <source>
        <dbReference type="SAM" id="Phobius"/>
    </source>
</evidence>
<dbReference type="Gene3D" id="1.20.1250.20">
    <property type="entry name" value="MFS general substrate transporter like domains"/>
    <property type="match status" value="1"/>
</dbReference>
<dbReference type="InterPro" id="IPR011701">
    <property type="entry name" value="MFS"/>
</dbReference>
<dbReference type="InterPro" id="IPR020846">
    <property type="entry name" value="MFS_dom"/>
</dbReference>
<dbReference type="Pfam" id="PF07690">
    <property type="entry name" value="MFS_1"/>
    <property type="match status" value="1"/>
</dbReference>
<feature type="transmembrane region" description="Helical" evidence="7">
    <location>
        <begin position="104"/>
        <end position="123"/>
    </location>
</feature>
<dbReference type="InterPro" id="IPR036259">
    <property type="entry name" value="MFS_trans_sf"/>
</dbReference>
<accession>A0A521CL61</accession>
<keyword evidence="2" id="KW-0813">Transport</keyword>
<keyword evidence="4 7" id="KW-0812">Transmembrane</keyword>
<evidence type="ECO:0000256" key="2">
    <source>
        <dbReference type="ARBA" id="ARBA00022448"/>
    </source>
</evidence>
<feature type="transmembrane region" description="Helical" evidence="7">
    <location>
        <begin position="167"/>
        <end position="188"/>
    </location>
</feature>
<dbReference type="Proteomes" id="UP000315636">
    <property type="component" value="Unassembled WGS sequence"/>
</dbReference>
<dbReference type="PROSITE" id="PS00216">
    <property type="entry name" value="SUGAR_TRANSPORT_1"/>
    <property type="match status" value="1"/>
</dbReference>
<sequence>MNKIRVYLKAYHPVVHILLVGTVFISLTSSMSVPFLVIFLSETTDIHFAFIGVIIGVGELAAAFGGFIGGVLSDFLGRRKLMIYSLIIQSLVFIGFIYNKNPLFLLILSTVSGLSTSFFVTISKALMGDLTPKKLRFRVFSNRYLAVNLGYSIGPMLGSWLGLGGSAFAFLLTSCTYMLYAISLIFIFRKWRSKASIRSEEEKVNIVQAWNILRGDRVLFLFILGGILLTTVHGQMSVPLSEYLKENIAKGVELFGLLMSVNGMTVLLFQVHLTRWSERYSLFQRIAMGSGLFVIGELGFAFSAGWFGFIIAMFIFTVGEILIVPAEYAQIDQITPHGMRGTYYGAQNFSVLGNFVGPWLSGLLLSSYGGRIMFIFMGIISVASLFFYWKGKQLYSKRTSAQLVSQSMSTK</sequence>
<dbReference type="PANTHER" id="PTHR43414">
    <property type="entry name" value="MULTIDRUG RESISTANCE PROTEIN MDTG"/>
    <property type="match status" value="1"/>
</dbReference>
<dbReference type="AlphaFoldDB" id="A0A521CL61"/>